<accession>A0ABX4YK98</accession>
<keyword evidence="2" id="KW-1185">Reference proteome</keyword>
<dbReference type="EMBL" id="MCRM02000005">
    <property type="protein sequence ID" value="PNV75681.1"/>
    <property type="molecule type" value="Genomic_DNA"/>
</dbReference>
<dbReference type="RefSeq" id="WP_039934575.1">
    <property type="nucleotide sequence ID" value="NZ_MCRM02000005.1"/>
</dbReference>
<gene>
    <name evidence="1" type="ORF">BES34_006450</name>
</gene>
<protein>
    <submittedName>
        <fullName evidence="1">Uncharacterized protein</fullName>
    </submittedName>
</protein>
<organism evidence="1 2">
    <name type="scientific">Leptospira inadai serovar Lyme</name>
    <dbReference type="NCBI Taxonomy" id="293084"/>
    <lineage>
        <taxon>Bacteria</taxon>
        <taxon>Pseudomonadati</taxon>
        <taxon>Spirochaetota</taxon>
        <taxon>Spirochaetia</taxon>
        <taxon>Leptospirales</taxon>
        <taxon>Leptospiraceae</taxon>
        <taxon>Leptospira</taxon>
    </lineage>
</organism>
<name>A0ABX4YK98_9LEPT</name>
<reference evidence="1" key="1">
    <citation type="submission" date="2018-01" db="EMBL/GenBank/DDBJ databases">
        <title>Genomic characterization of Leptospira inadai serogroup Lyme isolated from captured rat in Brazil and comparative analysis with human reference strain.</title>
        <authorList>
            <person name="Moreno L.Z."/>
            <person name="Loureiro A.P."/>
            <person name="Miraglia F."/>
            <person name="Kremer F.S."/>
            <person name="Eslabao M.R."/>
            <person name="Dellagostin O.A."/>
            <person name="Lilenbaum W."/>
            <person name="Moreno A.M."/>
        </authorList>
    </citation>
    <scope>NUCLEOTIDE SEQUENCE [LARGE SCALE GENOMIC DNA]</scope>
    <source>
        <strain evidence="1">M34/99</strain>
    </source>
</reference>
<evidence type="ECO:0000313" key="1">
    <source>
        <dbReference type="EMBL" id="PNV75681.1"/>
    </source>
</evidence>
<comment type="caution">
    <text evidence="1">The sequence shown here is derived from an EMBL/GenBank/DDBJ whole genome shotgun (WGS) entry which is preliminary data.</text>
</comment>
<proteinExistence type="predicted"/>
<sequence>MRRFHYSILVVLQVVLVLFSSSIDLIDQPETGKSFSVFSKKGDQVSFIESDLSDSEPLFFAPARERDSRPVEFIANSPSYSPWTPFVFFSGNILFREETWSKLFVSFLLTNLPPPAVS</sequence>
<dbReference type="Proteomes" id="UP000094669">
    <property type="component" value="Unassembled WGS sequence"/>
</dbReference>
<evidence type="ECO:0000313" key="2">
    <source>
        <dbReference type="Proteomes" id="UP000094669"/>
    </source>
</evidence>